<sequence length="187" mass="21357">MIACFAEENHDNWNRFLHEFSFKLHTAVNETPAELFLGRKIVTPFRKLVRVTDGAEYVGSNIEKLFDEARQNMQIQHKRNIIIEGLYRVLEVKNNNLTIWKRGRKVTVNVDQVELGTIQTLDKGNAGLEDLRVKRSNVVESTGTSERSRFKEPEGLPKEQRSMGIDNLQQNSLSMEAVDGDPADKST</sequence>
<feature type="region of interest" description="Disordered" evidence="1">
    <location>
        <begin position="139"/>
        <end position="187"/>
    </location>
</feature>
<evidence type="ECO:0000313" key="2">
    <source>
        <dbReference type="EMBL" id="GFX96766.1"/>
    </source>
</evidence>
<gene>
    <name evidence="2" type="primary">NCL1_51933</name>
    <name evidence="2" type="ORF">TNCV_1648011</name>
</gene>
<evidence type="ECO:0000313" key="3">
    <source>
        <dbReference type="Proteomes" id="UP000887159"/>
    </source>
</evidence>
<accession>A0A8X6UXQ0</accession>
<evidence type="ECO:0000256" key="1">
    <source>
        <dbReference type="SAM" id="MobiDB-lite"/>
    </source>
</evidence>
<reference evidence="2" key="1">
    <citation type="submission" date="2020-08" db="EMBL/GenBank/DDBJ databases">
        <title>Multicomponent nature underlies the extraordinary mechanical properties of spider dragline silk.</title>
        <authorList>
            <person name="Kono N."/>
            <person name="Nakamura H."/>
            <person name="Mori M."/>
            <person name="Yoshida Y."/>
            <person name="Ohtoshi R."/>
            <person name="Malay A.D."/>
            <person name="Moran D.A.P."/>
            <person name="Tomita M."/>
            <person name="Numata K."/>
            <person name="Arakawa K."/>
        </authorList>
    </citation>
    <scope>NUCLEOTIDE SEQUENCE</scope>
</reference>
<comment type="caution">
    <text evidence="2">The sequence shown here is derived from an EMBL/GenBank/DDBJ whole genome shotgun (WGS) entry which is preliminary data.</text>
</comment>
<dbReference type="AlphaFoldDB" id="A0A8X6UXQ0"/>
<name>A0A8X6UXQ0_TRICX</name>
<keyword evidence="3" id="KW-1185">Reference proteome</keyword>
<proteinExistence type="predicted"/>
<dbReference type="Proteomes" id="UP000887159">
    <property type="component" value="Unassembled WGS sequence"/>
</dbReference>
<dbReference type="EMBL" id="BMAU01021194">
    <property type="protein sequence ID" value="GFX96766.1"/>
    <property type="molecule type" value="Genomic_DNA"/>
</dbReference>
<feature type="compositionally biased region" description="Basic and acidic residues" evidence="1">
    <location>
        <begin position="146"/>
        <end position="161"/>
    </location>
</feature>
<protein>
    <submittedName>
        <fullName evidence="2">Uncharacterized protein</fullName>
    </submittedName>
</protein>
<organism evidence="2 3">
    <name type="scientific">Trichonephila clavipes</name>
    <name type="common">Golden silk orbweaver</name>
    <name type="synonym">Nephila clavipes</name>
    <dbReference type="NCBI Taxonomy" id="2585209"/>
    <lineage>
        <taxon>Eukaryota</taxon>
        <taxon>Metazoa</taxon>
        <taxon>Ecdysozoa</taxon>
        <taxon>Arthropoda</taxon>
        <taxon>Chelicerata</taxon>
        <taxon>Arachnida</taxon>
        <taxon>Araneae</taxon>
        <taxon>Araneomorphae</taxon>
        <taxon>Entelegynae</taxon>
        <taxon>Araneoidea</taxon>
        <taxon>Nephilidae</taxon>
        <taxon>Trichonephila</taxon>
    </lineage>
</organism>